<evidence type="ECO:0000256" key="5">
    <source>
        <dbReference type="ARBA" id="ARBA00022801"/>
    </source>
</evidence>
<dbReference type="InterPro" id="IPR041373">
    <property type="entry name" value="RT_RNaseH"/>
</dbReference>
<dbReference type="GO" id="GO:0016787">
    <property type="term" value="F:hydrolase activity"/>
    <property type="evidence" value="ECO:0007669"/>
    <property type="project" value="UniProtKB-KW"/>
</dbReference>
<dbReference type="Gene3D" id="3.10.20.370">
    <property type="match status" value="1"/>
</dbReference>
<dbReference type="PANTHER" id="PTHR37984:SF5">
    <property type="entry name" value="PROTEIN NYNRIN-LIKE"/>
    <property type="match status" value="1"/>
</dbReference>
<evidence type="ECO:0000256" key="3">
    <source>
        <dbReference type="ARBA" id="ARBA00022722"/>
    </source>
</evidence>
<feature type="region of interest" description="Disordered" evidence="7">
    <location>
        <begin position="341"/>
        <end position="377"/>
    </location>
</feature>
<dbReference type="InterPro" id="IPR050951">
    <property type="entry name" value="Retrovirus_Pol_polyprotein"/>
</dbReference>
<sequence>MADAGRNSPDTEINFRRERDVDDLGQEDQIQTDDNDTLIGNLFYKVMWDGDKKKSTIRAVESKDIEGYMSEKDYQSNLQALQDRIAKLEQGHGNRDTKRANIGKCYSCNSPDHFMRNYPHKNNQDRARGNFQGNKRHNTSFNNNQGNDRTLVQKADGILGQDFLLKEVSKVNYHRMVLHTIHNQEIQCWTGGKANMIYRAEIKDNMTIPPMTSTMLYCRNTEIEIPVLACLLPNLPFILDTDASDKAVGAVLSQIQDGLERVIAYMSKSMNIHVQAYCVTRKELLAVIIALKTFHHYLYGLEVLLRTDNAAVSWMKNLKKPIGQLARWLEELGTCNLTVTPRAGRKHSNADAMSRRPCKSCERQESGNQTSDDETDEIQLEETDLVNKELPENEEPTQRIEIVRVCTRSQTENQSGATPSGYCIEEWDPDSIRQCQLEDPDMSLIVTYLGEKKNKPDWDQV</sequence>
<evidence type="ECO:0000259" key="8">
    <source>
        <dbReference type="Pfam" id="PF17917"/>
    </source>
</evidence>
<dbReference type="GO" id="GO:0004519">
    <property type="term" value="F:endonuclease activity"/>
    <property type="evidence" value="ECO:0007669"/>
    <property type="project" value="UniProtKB-KW"/>
</dbReference>
<organism evidence="9 10">
    <name type="scientific">Mytilus coruscus</name>
    <name type="common">Sea mussel</name>
    <dbReference type="NCBI Taxonomy" id="42192"/>
    <lineage>
        <taxon>Eukaryota</taxon>
        <taxon>Metazoa</taxon>
        <taxon>Spiralia</taxon>
        <taxon>Lophotrochozoa</taxon>
        <taxon>Mollusca</taxon>
        <taxon>Bivalvia</taxon>
        <taxon>Autobranchia</taxon>
        <taxon>Pteriomorphia</taxon>
        <taxon>Mytilida</taxon>
        <taxon>Mytiloidea</taxon>
        <taxon>Mytilidae</taxon>
        <taxon>Mytilinae</taxon>
        <taxon>Mytilus</taxon>
    </lineage>
</organism>
<proteinExistence type="predicted"/>
<keyword evidence="2" id="KW-0548">Nucleotidyltransferase</keyword>
<dbReference type="SUPFAM" id="SSF56672">
    <property type="entry name" value="DNA/RNA polymerases"/>
    <property type="match status" value="1"/>
</dbReference>
<keyword evidence="5" id="KW-0378">Hydrolase</keyword>
<gene>
    <name evidence="9" type="ORF">MCOR_48445</name>
</gene>
<dbReference type="PANTHER" id="PTHR37984">
    <property type="entry name" value="PROTEIN CBG26694"/>
    <property type="match status" value="1"/>
</dbReference>
<dbReference type="OrthoDB" id="6145342at2759"/>
<dbReference type="CDD" id="cd09274">
    <property type="entry name" value="RNase_HI_RT_Ty3"/>
    <property type="match status" value="1"/>
</dbReference>
<protein>
    <recommendedName>
        <fullName evidence="8">Reverse transcriptase RNase H-like domain-containing protein</fullName>
    </recommendedName>
</protein>
<dbReference type="AlphaFoldDB" id="A0A6J8E6N7"/>
<keyword evidence="4" id="KW-0255">Endonuclease</keyword>
<dbReference type="GO" id="GO:0003964">
    <property type="term" value="F:RNA-directed DNA polymerase activity"/>
    <property type="evidence" value="ECO:0007669"/>
    <property type="project" value="UniProtKB-KW"/>
</dbReference>
<keyword evidence="3" id="KW-0540">Nuclease</keyword>
<keyword evidence="10" id="KW-1185">Reference proteome</keyword>
<reference evidence="9 10" key="1">
    <citation type="submission" date="2020-06" db="EMBL/GenBank/DDBJ databases">
        <authorList>
            <person name="Li R."/>
            <person name="Bekaert M."/>
        </authorList>
    </citation>
    <scope>NUCLEOTIDE SEQUENCE [LARGE SCALE GENOMIC DNA]</scope>
    <source>
        <strain evidence="10">wild</strain>
    </source>
</reference>
<evidence type="ECO:0000256" key="1">
    <source>
        <dbReference type="ARBA" id="ARBA00022679"/>
    </source>
</evidence>
<dbReference type="Proteomes" id="UP000507470">
    <property type="component" value="Unassembled WGS sequence"/>
</dbReference>
<dbReference type="EMBL" id="CACVKT020008498">
    <property type="protein sequence ID" value="CAC5415768.1"/>
    <property type="molecule type" value="Genomic_DNA"/>
</dbReference>
<dbReference type="InterPro" id="IPR043502">
    <property type="entry name" value="DNA/RNA_pol_sf"/>
</dbReference>
<evidence type="ECO:0000256" key="6">
    <source>
        <dbReference type="ARBA" id="ARBA00022918"/>
    </source>
</evidence>
<keyword evidence="1" id="KW-0808">Transferase</keyword>
<dbReference type="Pfam" id="PF17917">
    <property type="entry name" value="RT_RNaseH"/>
    <property type="match status" value="1"/>
</dbReference>
<evidence type="ECO:0000313" key="10">
    <source>
        <dbReference type="Proteomes" id="UP000507470"/>
    </source>
</evidence>
<name>A0A6J8E6N7_MYTCO</name>
<feature type="region of interest" description="Disordered" evidence="7">
    <location>
        <begin position="1"/>
        <end position="27"/>
    </location>
</feature>
<feature type="domain" description="Reverse transcriptase RNase H-like" evidence="8">
    <location>
        <begin position="233"/>
        <end position="332"/>
    </location>
</feature>
<evidence type="ECO:0000256" key="4">
    <source>
        <dbReference type="ARBA" id="ARBA00022759"/>
    </source>
</evidence>
<evidence type="ECO:0000313" key="9">
    <source>
        <dbReference type="EMBL" id="CAC5415768.1"/>
    </source>
</evidence>
<evidence type="ECO:0000256" key="2">
    <source>
        <dbReference type="ARBA" id="ARBA00022695"/>
    </source>
</evidence>
<accession>A0A6J8E6N7</accession>
<keyword evidence="6" id="KW-0695">RNA-directed DNA polymerase</keyword>
<feature type="compositionally biased region" description="Basic and acidic residues" evidence="7">
    <location>
        <begin position="13"/>
        <end position="22"/>
    </location>
</feature>
<evidence type="ECO:0000256" key="7">
    <source>
        <dbReference type="SAM" id="MobiDB-lite"/>
    </source>
</evidence>
<dbReference type="FunFam" id="3.10.20.370:FF:000001">
    <property type="entry name" value="Retrovirus-related Pol polyprotein from transposon 17.6-like protein"/>
    <property type="match status" value="1"/>
</dbReference>